<evidence type="ECO:0000313" key="3">
    <source>
        <dbReference type="EMBL" id="ORE20043.1"/>
    </source>
</evidence>
<accession>A0A1X0S6U7</accession>
<dbReference type="OMA" id="DYSIHEG"/>
<evidence type="ECO:0000256" key="1">
    <source>
        <dbReference type="SAM" id="MobiDB-lite"/>
    </source>
</evidence>
<organism evidence="3 4">
    <name type="scientific">Rhizopus microsporus</name>
    <dbReference type="NCBI Taxonomy" id="58291"/>
    <lineage>
        <taxon>Eukaryota</taxon>
        <taxon>Fungi</taxon>
        <taxon>Fungi incertae sedis</taxon>
        <taxon>Mucoromycota</taxon>
        <taxon>Mucoromycotina</taxon>
        <taxon>Mucoromycetes</taxon>
        <taxon>Mucorales</taxon>
        <taxon>Mucorineae</taxon>
        <taxon>Rhizopodaceae</taxon>
        <taxon>Rhizopus</taxon>
    </lineage>
</organism>
<protein>
    <recommendedName>
        <fullName evidence="2">Ubiquitin-like domain-containing protein</fullName>
    </recommendedName>
</protein>
<evidence type="ECO:0000259" key="2">
    <source>
        <dbReference type="PROSITE" id="PS50053"/>
    </source>
</evidence>
<dbReference type="VEuPathDB" id="FungiDB:BCV72DRAFT_47450"/>
<proteinExistence type="predicted"/>
<dbReference type="InterPro" id="IPR029071">
    <property type="entry name" value="Ubiquitin-like_domsf"/>
</dbReference>
<dbReference type="EMBL" id="KV921300">
    <property type="protein sequence ID" value="ORE20043.1"/>
    <property type="molecule type" value="Genomic_DNA"/>
</dbReference>
<gene>
    <name evidence="3" type="ORF">BCV71DRAFT_92626</name>
</gene>
<dbReference type="Proteomes" id="UP000242381">
    <property type="component" value="Unassembled WGS sequence"/>
</dbReference>
<feature type="compositionally biased region" description="Basic residues" evidence="1">
    <location>
        <begin position="127"/>
        <end position="139"/>
    </location>
</feature>
<dbReference type="PROSITE" id="PS50053">
    <property type="entry name" value="UBIQUITIN_2"/>
    <property type="match status" value="1"/>
</dbReference>
<evidence type="ECO:0000313" key="4">
    <source>
        <dbReference type="Proteomes" id="UP000242381"/>
    </source>
</evidence>
<dbReference type="InterPro" id="IPR000626">
    <property type="entry name" value="Ubiquitin-like_dom"/>
</dbReference>
<reference evidence="3 4" key="1">
    <citation type="journal article" date="2016" name="Proc. Natl. Acad. Sci. U.S.A.">
        <title>Lipid metabolic changes in an early divergent fungus govern the establishment of a mutualistic symbiosis with endobacteria.</title>
        <authorList>
            <person name="Lastovetsky O.A."/>
            <person name="Gaspar M.L."/>
            <person name="Mondo S.J."/>
            <person name="LaButti K.M."/>
            <person name="Sandor L."/>
            <person name="Grigoriev I.V."/>
            <person name="Henry S.A."/>
            <person name="Pawlowska T.E."/>
        </authorList>
    </citation>
    <scope>NUCLEOTIDE SEQUENCE [LARGE SCALE GENOMIC DNA]</scope>
    <source>
        <strain evidence="3 4">ATCC 11559</strain>
    </source>
</reference>
<feature type="domain" description="Ubiquitin-like" evidence="2">
    <location>
        <begin position="25"/>
        <end position="82"/>
    </location>
</feature>
<dbReference type="SUPFAM" id="SSF54236">
    <property type="entry name" value="Ubiquitin-like"/>
    <property type="match status" value="1"/>
</dbReference>
<dbReference type="Gene3D" id="3.10.20.90">
    <property type="entry name" value="Phosphatidylinositol 3-kinase Catalytic Subunit, Chain A, domain 1"/>
    <property type="match status" value="1"/>
</dbReference>
<sequence>MYFQAIVNSFCGLGPFCFNFSDHESHTVLDLKKKLEIATSVNADEQRIKTMGGRLLNDHDILFQDGLKEPAIFNLTVRMVGGLQRRVIESHLQETRISLEQPIKRQKTNTDCRLSYDTGALKEGKGKQKQTRKRKYDEA</sequence>
<dbReference type="AlphaFoldDB" id="A0A1X0S6U7"/>
<name>A0A1X0S6U7_RHIZD</name>
<feature type="region of interest" description="Disordered" evidence="1">
    <location>
        <begin position="105"/>
        <end position="139"/>
    </location>
</feature>